<evidence type="ECO:0000256" key="1">
    <source>
        <dbReference type="SAM" id="Phobius"/>
    </source>
</evidence>
<dbReference type="Proteomes" id="UP000182332">
    <property type="component" value="Unassembled WGS sequence"/>
</dbReference>
<dbReference type="AlphaFoldDB" id="A0A1I0CNA4"/>
<evidence type="ECO:0000313" key="2">
    <source>
        <dbReference type="EMBL" id="SET20722.1"/>
    </source>
</evidence>
<reference evidence="2 3" key="1">
    <citation type="submission" date="2016-10" db="EMBL/GenBank/DDBJ databases">
        <authorList>
            <person name="de Groot N.N."/>
        </authorList>
    </citation>
    <scope>NUCLEOTIDE SEQUENCE [LARGE SCALE GENOMIC DNA]</scope>
    <source>
        <strain evidence="2 3">DSM 11363</strain>
    </source>
</reference>
<name>A0A1I0CNA4_9PSED</name>
<sequence>MYRYSFEWQPDFCSSENQTMISFLLGWLALSAVGTLIALAMIRTGKTRQPDADDTMTGQTPVPVLVRFKP</sequence>
<organism evidence="2 3">
    <name type="scientific">Pseudomonas graminis</name>
    <dbReference type="NCBI Taxonomy" id="158627"/>
    <lineage>
        <taxon>Bacteria</taxon>
        <taxon>Pseudomonadati</taxon>
        <taxon>Pseudomonadota</taxon>
        <taxon>Gammaproteobacteria</taxon>
        <taxon>Pseudomonadales</taxon>
        <taxon>Pseudomonadaceae</taxon>
        <taxon>Pseudomonas</taxon>
    </lineage>
</organism>
<feature type="transmembrane region" description="Helical" evidence="1">
    <location>
        <begin position="20"/>
        <end position="42"/>
    </location>
</feature>
<dbReference type="EMBL" id="FOHW01000008">
    <property type="protein sequence ID" value="SET20722.1"/>
    <property type="molecule type" value="Genomic_DNA"/>
</dbReference>
<protein>
    <submittedName>
        <fullName evidence="2">Uncharacterized protein</fullName>
    </submittedName>
</protein>
<keyword evidence="1" id="KW-1133">Transmembrane helix</keyword>
<evidence type="ECO:0000313" key="3">
    <source>
        <dbReference type="Proteomes" id="UP000182332"/>
    </source>
</evidence>
<gene>
    <name evidence="2" type="ORF">SAMN05216197_10892</name>
</gene>
<keyword evidence="1" id="KW-0472">Membrane</keyword>
<proteinExistence type="predicted"/>
<keyword evidence="1" id="KW-0812">Transmembrane</keyword>
<accession>A0A1I0CNA4</accession>